<dbReference type="SMART" id="SM00342">
    <property type="entry name" value="HTH_ARAC"/>
    <property type="match status" value="1"/>
</dbReference>
<dbReference type="SUPFAM" id="SSF51215">
    <property type="entry name" value="Regulatory protein AraC"/>
    <property type="match status" value="1"/>
</dbReference>
<keyword evidence="7" id="KW-1185">Reference proteome</keyword>
<dbReference type="SUPFAM" id="SSF46689">
    <property type="entry name" value="Homeodomain-like"/>
    <property type="match status" value="2"/>
</dbReference>
<dbReference type="Proteomes" id="UP000054837">
    <property type="component" value="Unassembled WGS sequence"/>
</dbReference>
<dbReference type="PANTHER" id="PTHR46796">
    <property type="entry name" value="HTH-TYPE TRANSCRIPTIONAL ACTIVATOR RHAS-RELATED"/>
    <property type="match status" value="1"/>
</dbReference>
<dbReference type="RefSeq" id="WP_058891291.1">
    <property type="nucleotide sequence ID" value="NZ_LQBL01000028.1"/>
</dbReference>
<organism evidence="6 7">
    <name type="scientific">Serinicoccus chungangensis</name>
    <dbReference type="NCBI Taxonomy" id="767452"/>
    <lineage>
        <taxon>Bacteria</taxon>
        <taxon>Bacillati</taxon>
        <taxon>Actinomycetota</taxon>
        <taxon>Actinomycetes</taxon>
        <taxon>Micrococcales</taxon>
        <taxon>Ornithinimicrobiaceae</taxon>
        <taxon>Serinicoccus</taxon>
    </lineage>
</organism>
<evidence type="ECO:0000313" key="6">
    <source>
        <dbReference type="EMBL" id="KUG53282.1"/>
    </source>
</evidence>
<evidence type="ECO:0000259" key="5">
    <source>
        <dbReference type="PROSITE" id="PS01124"/>
    </source>
</evidence>
<dbReference type="Pfam" id="PF12833">
    <property type="entry name" value="HTH_18"/>
    <property type="match status" value="1"/>
</dbReference>
<reference evidence="6 7" key="1">
    <citation type="submission" date="2015-12" db="EMBL/GenBank/DDBJ databases">
        <title>Serinicoccus chungangenesis strain CD08_5 genome sequencing and assembly.</title>
        <authorList>
            <person name="Chander A.M."/>
            <person name="Kaur G."/>
            <person name="Nair G.R."/>
            <person name="Dhawan D.K."/>
            <person name="Kochhar R.K."/>
            <person name="Mayilraj S."/>
            <person name="Bhadada S.K."/>
        </authorList>
    </citation>
    <scope>NUCLEOTIDE SEQUENCE [LARGE SCALE GENOMIC DNA]</scope>
    <source>
        <strain evidence="6 7">CD08_5</strain>
    </source>
</reference>
<dbReference type="InterPro" id="IPR037923">
    <property type="entry name" value="HTH-like"/>
</dbReference>
<dbReference type="GO" id="GO:0003700">
    <property type="term" value="F:DNA-binding transcription factor activity"/>
    <property type="evidence" value="ECO:0007669"/>
    <property type="project" value="InterPro"/>
</dbReference>
<proteinExistence type="predicted"/>
<dbReference type="GO" id="GO:0043565">
    <property type="term" value="F:sequence-specific DNA binding"/>
    <property type="evidence" value="ECO:0007669"/>
    <property type="project" value="InterPro"/>
</dbReference>
<dbReference type="InterPro" id="IPR050204">
    <property type="entry name" value="AraC_XylS_family_regulators"/>
</dbReference>
<accession>A0A0W8I4X8</accession>
<dbReference type="InterPro" id="IPR003313">
    <property type="entry name" value="AraC-bd"/>
</dbReference>
<dbReference type="Pfam" id="PF02311">
    <property type="entry name" value="AraC_binding"/>
    <property type="match status" value="1"/>
</dbReference>
<feature type="domain" description="HTH araC/xylS-type" evidence="5">
    <location>
        <begin position="172"/>
        <end position="269"/>
    </location>
</feature>
<dbReference type="EMBL" id="LQBL01000028">
    <property type="protein sequence ID" value="KUG53282.1"/>
    <property type="molecule type" value="Genomic_DNA"/>
</dbReference>
<sequence length="292" mass="31796">MTPVPTAAARPDRVVAFRPPLAGVEEVLHASWREHAYPAHTHDTWTVLLVDDGAVAYDLDGRAGAAPSRSGLTVLPPHVPHDGRGMGGAGFTKRVLYLSPDQLGPDLVGRAVDAPLLRDATLRAGVDRLHRALVGHDLLEAEARLALARERLADLLRRRTPQPRSPQPLVAVRARERLDADPTDGTTLAAVAADLQVSVPHLVRSFSACYGIPPHRYVLGRRLDHARRLLLDGVPAGQVAVETGFYDQAHLTRHFRTFLGTTPARFQRSWSRAAPDHVRTRPSARPVTTMGA</sequence>
<keyword evidence="2" id="KW-0238">DNA-binding</keyword>
<evidence type="ECO:0000256" key="2">
    <source>
        <dbReference type="ARBA" id="ARBA00023125"/>
    </source>
</evidence>
<feature type="region of interest" description="Disordered" evidence="4">
    <location>
        <begin position="273"/>
        <end position="292"/>
    </location>
</feature>
<keyword evidence="3" id="KW-0804">Transcription</keyword>
<evidence type="ECO:0000256" key="4">
    <source>
        <dbReference type="SAM" id="MobiDB-lite"/>
    </source>
</evidence>
<evidence type="ECO:0000256" key="1">
    <source>
        <dbReference type="ARBA" id="ARBA00023015"/>
    </source>
</evidence>
<evidence type="ECO:0000256" key="3">
    <source>
        <dbReference type="ARBA" id="ARBA00023163"/>
    </source>
</evidence>
<keyword evidence="1" id="KW-0805">Transcription regulation</keyword>
<evidence type="ECO:0000313" key="7">
    <source>
        <dbReference type="Proteomes" id="UP000054837"/>
    </source>
</evidence>
<name>A0A0W8I4X8_9MICO</name>
<dbReference type="InterPro" id="IPR009057">
    <property type="entry name" value="Homeodomain-like_sf"/>
</dbReference>
<dbReference type="Gene3D" id="1.10.10.60">
    <property type="entry name" value="Homeodomain-like"/>
    <property type="match status" value="1"/>
</dbReference>
<dbReference type="AlphaFoldDB" id="A0A0W8I4X8"/>
<dbReference type="OrthoDB" id="2060755at2"/>
<dbReference type="PANTHER" id="PTHR46796:SF2">
    <property type="entry name" value="TRANSCRIPTIONAL REGULATORY PROTEIN"/>
    <property type="match status" value="1"/>
</dbReference>
<dbReference type="InterPro" id="IPR018060">
    <property type="entry name" value="HTH_AraC"/>
</dbReference>
<comment type="caution">
    <text evidence="6">The sequence shown here is derived from an EMBL/GenBank/DDBJ whole genome shotgun (WGS) entry which is preliminary data.</text>
</comment>
<gene>
    <name evidence="6" type="ORF">AVL62_00235</name>
</gene>
<dbReference type="STRING" id="767452.AVL62_00235"/>
<dbReference type="PROSITE" id="PS01124">
    <property type="entry name" value="HTH_ARAC_FAMILY_2"/>
    <property type="match status" value="1"/>
</dbReference>
<protein>
    <submittedName>
        <fullName evidence="6">AraC family transcriptional regulator</fullName>
    </submittedName>
</protein>